<evidence type="ECO:0000313" key="3">
    <source>
        <dbReference type="Proteomes" id="UP000297549"/>
    </source>
</evidence>
<reference evidence="2 3" key="1">
    <citation type="submission" date="2019-04" db="EMBL/GenBank/DDBJ databases">
        <authorList>
            <person name="Feng G."/>
            <person name="Zhang J."/>
            <person name="Zhu H."/>
        </authorList>
    </citation>
    <scope>NUCLEOTIDE SEQUENCE [LARGE SCALE GENOMIC DNA]</scope>
    <source>
        <strain evidence="2 3">JCM 31653</strain>
    </source>
</reference>
<feature type="signal peptide" evidence="1">
    <location>
        <begin position="1"/>
        <end position="23"/>
    </location>
</feature>
<name>A0A4Z0Q4U0_9BACT</name>
<keyword evidence="3" id="KW-1185">Reference proteome</keyword>
<keyword evidence="1" id="KW-0732">Signal</keyword>
<gene>
    <name evidence="2" type="ORF">E5K00_00475</name>
</gene>
<dbReference type="Proteomes" id="UP000297549">
    <property type="component" value="Unassembled WGS sequence"/>
</dbReference>
<organism evidence="2 3">
    <name type="scientific">Hymenobacter aquaticus</name>
    <dbReference type="NCBI Taxonomy" id="1867101"/>
    <lineage>
        <taxon>Bacteria</taxon>
        <taxon>Pseudomonadati</taxon>
        <taxon>Bacteroidota</taxon>
        <taxon>Cytophagia</taxon>
        <taxon>Cytophagales</taxon>
        <taxon>Hymenobacteraceae</taxon>
        <taxon>Hymenobacter</taxon>
    </lineage>
</organism>
<dbReference type="AlphaFoldDB" id="A0A4Z0Q4U0"/>
<protein>
    <submittedName>
        <fullName evidence="2">Uncharacterized protein</fullName>
    </submittedName>
</protein>
<dbReference type="RefSeq" id="WP_135460639.1">
    <property type="nucleotide sequence ID" value="NZ_SRLC01000001.1"/>
</dbReference>
<proteinExistence type="predicted"/>
<dbReference type="OrthoDB" id="335676at2"/>
<evidence type="ECO:0000256" key="1">
    <source>
        <dbReference type="SAM" id="SignalP"/>
    </source>
</evidence>
<sequence length="194" mass="21809">MQKLFLLFLATLLRLAFVPQAIAQNSPGKPKPSLTLAIVPTSYAGPVANSPMIVLNSADDRFYVLLTNTSDQPVKLFEEWNSWGYFGLSFEITYPNGQKVRSSKEERGWDKNVPTTVTIAPHGFYVFAVTMNNNPKNGAVWENSVLNYESKSDRAYISCRMRAIYSIQRDKEAIEEKAWTGTVSSPEGSYIVWP</sequence>
<dbReference type="EMBL" id="SRLC01000001">
    <property type="protein sequence ID" value="TGE23722.1"/>
    <property type="molecule type" value="Genomic_DNA"/>
</dbReference>
<comment type="caution">
    <text evidence="2">The sequence shown here is derived from an EMBL/GenBank/DDBJ whole genome shotgun (WGS) entry which is preliminary data.</text>
</comment>
<evidence type="ECO:0000313" key="2">
    <source>
        <dbReference type="EMBL" id="TGE23722.1"/>
    </source>
</evidence>
<accession>A0A4Z0Q4U0</accession>
<feature type="chain" id="PRO_5021257470" evidence="1">
    <location>
        <begin position="24"/>
        <end position="194"/>
    </location>
</feature>